<dbReference type="Proteomes" id="UP000516797">
    <property type="component" value="Chromosome"/>
</dbReference>
<accession>A0AB37G113</accession>
<gene>
    <name evidence="1" type="ORF">SSU1300283_01321</name>
</gene>
<dbReference type="RefSeq" id="WP_044667702.1">
    <property type="nucleotide sequence ID" value="NZ_CP058741.1"/>
</dbReference>
<name>A0AB37G113_STRSU</name>
<sequence length="107" mass="12346">MNLSKNDIKRLNAIKPYTLENLLSLDSLAFKLGRKRRGVQTTLSRLKCMGHPVGCVKRDNWHGIYMARTPQELEIGMSADIKQAESTLESVRIRRNIDLEEYWNNVS</sequence>
<evidence type="ECO:0000313" key="2">
    <source>
        <dbReference type="Proteomes" id="UP000516797"/>
    </source>
</evidence>
<dbReference type="EMBL" id="CP058741">
    <property type="protein sequence ID" value="QOE28638.1"/>
    <property type="molecule type" value="Genomic_DNA"/>
</dbReference>
<evidence type="ECO:0008006" key="3">
    <source>
        <dbReference type="Google" id="ProtNLM"/>
    </source>
</evidence>
<proteinExistence type="predicted"/>
<evidence type="ECO:0000313" key="1">
    <source>
        <dbReference type="EMBL" id="QOE28638.1"/>
    </source>
</evidence>
<reference evidence="1 2" key="1">
    <citation type="submission" date="2020-07" db="EMBL/GenBank/DDBJ databases">
        <title>Complete genome sequences of Streptococcus suis pig pathogenic strain 10, 13-00283-02 and 16085/3b.</title>
        <authorList>
            <person name="Bunk B."/>
            <person name="Jakobczak B."/>
            <person name="Florian V."/>
            <person name="Dittmar D."/>
            <person name="Maeder U."/>
            <person name="Jarek M."/>
            <person name="Baums C.G."/>
            <person name="Haeussler S."/>
            <person name="Voelker U."/>
            <person name="Michalik S."/>
        </authorList>
    </citation>
    <scope>NUCLEOTIDE SEQUENCE [LARGE SCALE GENOMIC DNA]</scope>
    <source>
        <strain evidence="1 2">13-00283-02</strain>
    </source>
</reference>
<protein>
    <recommendedName>
        <fullName evidence="3">Phage protein</fullName>
    </recommendedName>
</protein>
<organism evidence="1 2">
    <name type="scientific">Streptococcus suis</name>
    <dbReference type="NCBI Taxonomy" id="1307"/>
    <lineage>
        <taxon>Bacteria</taxon>
        <taxon>Bacillati</taxon>
        <taxon>Bacillota</taxon>
        <taxon>Bacilli</taxon>
        <taxon>Lactobacillales</taxon>
        <taxon>Streptococcaceae</taxon>
        <taxon>Streptococcus</taxon>
    </lineage>
</organism>
<dbReference type="AlphaFoldDB" id="A0AB37G113"/>